<dbReference type="RefSeq" id="WP_130520015.1">
    <property type="nucleotide sequence ID" value="NZ_SHMA01000001.1"/>
</dbReference>
<dbReference type="AlphaFoldDB" id="A0A4Q8LE97"/>
<dbReference type="Gene3D" id="2.40.10.270">
    <property type="entry name" value="Bacteriophage SPP1 head-tail adaptor protein"/>
    <property type="match status" value="1"/>
</dbReference>
<protein>
    <submittedName>
        <fullName evidence="1">Head-tail adaptor protein</fullName>
    </submittedName>
</protein>
<dbReference type="InterPro" id="IPR038666">
    <property type="entry name" value="SSP1_head-tail_sf"/>
</dbReference>
<reference evidence="1 2" key="1">
    <citation type="submission" date="2019-02" db="EMBL/GenBank/DDBJ databases">
        <title>WGS of Pseudoxanthomonas species novum from clinical isolates.</title>
        <authorList>
            <person name="Bernier A.-M."/>
            <person name="Bernard K."/>
            <person name="Vachon A."/>
        </authorList>
    </citation>
    <scope>NUCLEOTIDE SEQUENCE [LARGE SCALE GENOMIC DNA]</scope>
    <source>
        <strain evidence="1 2">NML171202</strain>
    </source>
</reference>
<dbReference type="EMBL" id="SHMB01000006">
    <property type="protein sequence ID" value="TAA27364.1"/>
    <property type="molecule type" value="Genomic_DNA"/>
</dbReference>
<gene>
    <name evidence="1" type="ORF">EA661_14655</name>
</gene>
<comment type="caution">
    <text evidence="1">The sequence shown here is derived from an EMBL/GenBank/DDBJ whole genome shotgun (WGS) entry which is preliminary data.</text>
</comment>
<organism evidence="1 2">
    <name type="scientific">Pseudoxanthomonas winnipegensis</name>
    <dbReference type="NCBI Taxonomy" id="2480810"/>
    <lineage>
        <taxon>Bacteria</taxon>
        <taxon>Pseudomonadati</taxon>
        <taxon>Pseudomonadota</taxon>
        <taxon>Gammaproteobacteria</taxon>
        <taxon>Lysobacterales</taxon>
        <taxon>Lysobacteraceae</taxon>
        <taxon>Pseudoxanthomonas</taxon>
    </lineage>
</organism>
<dbReference type="Proteomes" id="UP000291286">
    <property type="component" value="Unassembled WGS sequence"/>
</dbReference>
<evidence type="ECO:0000313" key="1">
    <source>
        <dbReference type="EMBL" id="TAA27364.1"/>
    </source>
</evidence>
<dbReference type="Pfam" id="PF05521">
    <property type="entry name" value="Phage_HCP"/>
    <property type="match status" value="1"/>
</dbReference>
<sequence>MTYTAQQLRHRVTFQRLMQVVDEETGYRTEEWVRVAEAFARMDPMVGRERLLSEAIRSEEVTKFTTRWLDGITPADRLVHRGQFWNMHSVVDVGGLRREMLIYATKI</sequence>
<proteinExistence type="predicted"/>
<name>A0A4Q8LE97_9GAMM</name>
<evidence type="ECO:0000313" key="2">
    <source>
        <dbReference type="Proteomes" id="UP000291286"/>
    </source>
</evidence>
<dbReference type="InterPro" id="IPR008767">
    <property type="entry name" value="Phage_SPP1_head-tail_adaptor"/>
</dbReference>
<dbReference type="NCBIfam" id="TIGR01563">
    <property type="entry name" value="gp16_SPP1"/>
    <property type="match status" value="1"/>
</dbReference>
<accession>A0A4Q8LE97</accession>